<dbReference type="EMBL" id="FMVM01000006">
    <property type="protein sequence ID" value="SCY59556.1"/>
    <property type="molecule type" value="Genomic_DNA"/>
</dbReference>
<evidence type="ECO:0000313" key="2">
    <source>
        <dbReference type="Proteomes" id="UP000198538"/>
    </source>
</evidence>
<reference evidence="2" key="1">
    <citation type="submission" date="2016-10" db="EMBL/GenBank/DDBJ databases">
        <authorList>
            <person name="Varghese N."/>
            <person name="Submissions S."/>
        </authorList>
    </citation>
    <scope>NUCLEOTIDE SEQUENCE [LARGE SCALE GENOMIC DNA]</scope>
    <source>
        <strain evidence="2">BL9</strain>
    </source>
</reference>
<name>A0A1G5H714_9BACL</name>
<proteinExistence type="predicted"/>
<evidence type="ECO:0000313" key="1">
    <source>
        <dbReference type="EMBL" id="SCY59556.1"/>
    </source>
</evidence>
<organism evidence="1 2">
    <name type="scientific">Paenibacillus polysaccharolyticus</name>
    <dbReference type="NCBI Taxonomy" id="582692"/>
    <lineage>
        <taxon>Bacteria</taxon>
        <taxon>Bacillati</taxon>
        <taxon>Bacillota</taxon>
        <taxon>Bacilli</taxon>
        <taxon>Bacillales</taxon>
        <taxon>Paenibacillaceae</taxon>
        <taxon>Paenibacillus</taxon>
    </lineage>
</organism>
<accession>A0A1G5H714</accession>
<dbReference type="RefSeq" id="WP_090918933.1">
    <property type="nucleotide sequence ID" value="NZ_FMVM01000006.1"/>
</dbReference>
<sequence length="277" mass="31320">MLSLDHDLWAKLSGPYGSAEDVPHLLQQLQQQFSQEVFDELFQEYLFHQNTIYTATYAAMPFLARLACTTSDTAVRKELFINCGIIEASRDEQHQMPYPPSWTELADEVGSSVCTQMYIEYIKSIDQLRSLTEQVLTDVAELSTDDTEKRYVLIADAAFRESYIVANMLMTFSDGDEYVAECPACANEVYIWPDEHHAVPLKAYEQDPVFQPDQEAHAIIPASVWTDEETGILAERTARIGEQTLSAHLPYLAGKTTCPSCREKIAVWPALLSTFIM</sequence>
<keyword evidence="2" id="KW-1185">Reference proteome</keyword>
<dbReference type="AlphaFoldDB" id="A0A1G5H714"/>
<dbReference type="Proteomes" id="UP000198538">
    <property type="component" value="Unassembled WGS sequence"/>
</dbReference>
<dbReference type="STRING" id="582692.SAMN05720606_106248"/>
<gene>
    <name evidence="1" type="ORF">SAMN05720606_106248</name>
</gene>
<protein>
    <submittedName>
        <fullName evidence="1">Uncharacterized protein</fullName>
    </submittedName>
</protein>